<name>A0ABS4XB98_9MICC</name>
<reference evidence="1 2" key="1">
    <citation type="submission" date="2021-03" db="EMBL/GenBank/DDBJ databases">
        <title>Sequencing the genomes of 1000 actinobacteria strains.</title>
        <authorList>
            <person name="Klenk H.-P."/>
        </authorList>
    </citation>
    <scope>NUCLEOTIDE SEQUENCE [LARGE SCALE GENOMIC DNA]</scope>
    <source>
        <strain evidence="1 2">DSM 15797</strain>
    </source>
</reference>
<organism evidence="1 2">
    <name type="scientific">Paeniglutamicibacter kerguelensis</name>
    <dbReference type="NCBI Taxonomy" id="254788"/>
    <lineage>
        <taxon>Bacteria</taxon>
        <taxon>Bacillati</taxon>
        <taxon>Actinomycetota</taxon>
        <taxon>Actinomycetes</taxon>
        <taxon>Micrococcales</taxon>
        <taxon>Micrococcaceae</taxon>
        <taxon>Paeniglutamicibacter</taxon>
    </lineage>
</organism>
<dbReference type="EMBL" id="JAGIOF010000001">
    <property type="protein sequence ID" value="MBP2385742.1"/>
    <property type="molecule type" value="Genomic_DNA"/>
</dbReference>
<sequence>MLSHDVQNRIQVLGSAVDDFDMADDAMQDDVTHTQGR</sequence>
<keyword evidence="2" id="KW-1185">Reference proteome</keyword>
<proteinExistence type="predicted"/>
<gene>
    <name evidence="1" type="ORF">JOF47_001253</name>
</gene>
<evidence type="ECO:0000313" key="1">
    <source>
        <dbReference type="EMBL" id="MBP2385742.1"/>
    </source>
</evidence>
<comment type="caution">
    <text evidence="1">The sequence shown here is derived from an EMBL/GenBank/DDBJ whole genome shotgun (WGS) entry which is preliminary data.</text>
</comment>
<accession>A0ABS4XB98</accession>
<protein>
    <submittedName>
        <fullName evidence="1">Uncharacterized protein</fullName>
    </submittedName>
</protein>
<evidence type="ECO:0000313" key="2">
    <source>
        <dbReference type="Proteomes" id="UP001296993"/>
    </source>
</evidence>
<dbReference type="Proteomes" id="UP001296993">
    <property type="component" value="Unassembled WGS sequence"/>
</dbReference>